<evidence type="ECO:0000256" key="1">
    <source>
        <dbReference type="SAM" id="Coils"/>
    </source>
</evidence>
<keyword evidence="1" id="KW-0175">Coiled coil</keyword>
<dbReference type="EMBL" id="AM475047">
    <property type="protein sequence ID" value="CAN63979.1"/>
    <property type="molecule type" value="Genomic_DNA"/>
</dbReference>
<feature type="region of interest" description="Disordered" evidence="2">
    <location>
        <begin position="805"/>
        <end position="824"/>
    </location>
</feature>
<reference evidence="3" key="1">
    <citation type="journal article" date="2007" name="PLoS ONE">
        <title>The first genome sequence of an elite grapevine cultivar (Pinot noir Vitis vinifera L.): coping with a highly heterozygous genome.</title>
        <authorList>
            <person name="Velasco R."/>
            <person name="Zharkikh A."/>
            <person name="Troggio M."/>
            <person name="Cartwright D.A."/>
            <person name="Cestaro A."/>
            <person name="Pruss D."/>
            <person name="Pindo M."/>
            <person name="FitzGerald L.M."/>
            <person name="Vezzulli S."/>
            <person name="Reid J."/>
            <person name="Malacarne G."/>
            <person name="Iliev D."/>
            <person name="Coppola G."/>
            <person name="Wardell B."/>
            <person name="Micheletti D."/>
            <person name="Macalma T."/>
            <person name="Facci M."/>
            <person name="Mitchell J.T."/>
            <person name="Perazzolli M."/>
            <person name="Eldredge G."/>
            <person name="Gatto P."/>
            <person name="Oyzerski R."/>
            <person name="Moretto M."/>
            <person name="Gutin N."/>
            <person name="Stefanini M."/>
            <person name="Chen Y."/>
            <person name="Segala C."/>
            <person name="Davenport C."/>
            <person name="Dematte L."/>
            <person name="Mraz A."/>
            <person name="Battilana J."/>
            <person name="Stormo K."/>
            <person name="Costa F."/>
            <person name="Tao Q."/>
            <person name="Si-Ammour A."/>
            <person name="Harkins T."/>
            <person name="Lackey A."/>
            <person name="Perbost C."/>
            <person name="Taillon B."/>
            <person name="Stella A."/>
            <person name="Solovyev V."/>
            <person name="Fawcett J.A."/>
            <person name="Sterck L."/>
            <person name="Vandepoele K."/>
            <person name="Grando S.M."/>
            <person name="Toppo S."/>
            <person name="Moser C."/>
            <person name="Lanchbury J."/>
            <person name="Bogden R."/>
            <person name="Skolnick M."/>
            <person name="Sgaramella V."/>
            <person name="Bhatnagar S.K."/>
            <person name="Fontana P."/>
            <person name="Gutin A."/>
            <person name="Van de Peer Y."/>
            <person name="Salamini F."/>
            <person name="Viola R."/>
        </authorList>
    </citation>
    <scope>NUCLEOTIDE SEQUENCE</scope>
</reference>
<accession>A5BXT1</accession>
<proteinExistence type="predicted"/>
<evidence type="ECO:0000256" key="2">
    <source>
        <dbReference type="SAM" id="MobiDB-lite"/>
    </source>
</evidence>
<gene>
    <name evidence="3" type="ORF">VITISV_006527</name>
</gene>
<sequence length="824" mass="90178">MAGSSSPYRRLSEIVEGDLPSFLSFRSAGGGHGLWQAIGMTICYRPDVMFASARVLLPERVRIGERATCPLGESGWSLLRIAMRATCHQGEGNTRAVTVTASRTSSPFCQFTFSTFSIPTFSSLCLFCVVSGLLGKLLAAGGFVSATLLKMPAKKDVASSSAVGEFCERFCIPNGVSVQLVDGEVVSTEKSTNNAIYFTKEQFNVGLRFLLPSLFKEFLHFTQIPPAYIRPNMVRVLIGCSILSMLFNLDLSLLEVLFIYSIKKGKNDVFSLAAGLPSLQLVTDLSDSTKVGAKGHVLVRGVWAGLLEHPERPFSPNRSLVFPGKAACGVCPAFVCYSSYFGVIIWLTSLVADDAGTDKRGRVVEWVDKTSFDRLNKLFEITAVYVTNILPRKLPKKVVPGEHCVLKDLPFYKEARKADARARRALLNEREERRQKGTLRRAPGDKRPAPFPPARTLMGKKKKVPTKGIVIRSPASSGLPSVSSDSVRIPGQNGSGPSMPAAERLALLAGAATSVDQPGSRHPDADVAEASCPDSLPPIAPPMEEMGLKGRVCPLEGHSERSQTEIAEENPTVPVLVPDEGSPEEIQPTVNNVGSDPGKESRHNASSRGSPVDDAACTSTSPFSYAELGEMLKQIPSSSDVALPSAKMFEAAEILVSGIRGMVQQRDLFSDLLWITDHMKAFVSQRMSGEEELRSRLEQAETNLSAARKAFEESAEALKRSQDNNEALRIELAEAKGREEATEARLHEAEDETAQLRGEVRQLRTKLEAEFAAQMEELETEYQKQVDEMYFFGYRCCMKKHGIKQDVPLIPPGEEEKLRRKPSQ</sequence>
<feature type="compositionally biased region" description="Low complexity" evidence="2">
    <location>
        <begin position="473"/>
        <end position="487"/>
    </location>
</feature>
<feature type="compositionally biased region" description="Basic and acidic residues" evidence="2">
    <location>
        <begin position="426"/>
        <end position="435"/>
    </location>
</feature>
<name>A5BXT1_VITVI</name>
<organism evidence="3">
    <name type="scientific">Vitis vinifera</name>
    <name type="common">Grape</name>
    <dbReference type="NCBI Taxonomy" id="29760"/>
    <lineage>
        <taxon>Eukaryota</taxon>
        <taxon>Viridiplantae</taxon>
        <taxon>Streptophyta</taxon>
        <taxon>Embryophyta</taxon>
        <taxon>Tracheophyta</taxon>
        <taxon>Spermatophyta</taxon>
        <taxon>Magnoliopsida</taxon>
        <taxon>eudicotyledons</taxon>
        <taxon>Gunneridae</taxon>
        <taxon>Pentapetalae</taxon>
        <taxon>rosids</taxon>
        <taxon>Vitales</taxon>
        <taxon>Vitaceae</taxon>
        <taxon>Viteae</taxon>
        <taxon>Vitis</taxon>
    </lineage>
</organism>
<feature type="region of interest" description="Disordered" evidence="2">
    <location>
        <begin position="426"/>
        <end position="499"/>
    </location>
</feature>
<feature type="region of interest" description="Disordered" evidence="2">
    <location>
        <begin position="561"/>
        <end position="618"/>
    </location>
</feature>
<feature type="coiled-coil region" evidence="1">
    <location>
        <begin position="690"/>
        <end position="788"/>
    </location>
</feature>
<evidence type="ECO:0000313" key="3">
    <source>
        <dbReference type="EMBL" id="CAN63979.1"/>
    </source>
</evidence>
<protein>
    <submittedName>
        <fullName evidence="3">Uncharacterized protein</fullName>
    </submittedName>
</protein>
<dbReference type="AlphaFoldDB" id="A5BXT1"/>